<feature type="compositionally biased region" description="Polar residues" evidence="3">
    <location>
        <begin position="281"/>
        <end position="291"/>
    </location>
</feature>
<feature type="region of interest" description="Disordered" evidence="3">
    <location>
        <begin position="592"/>
        <end position="643"/>
    </location>
</feature>
<evidence type="ECO:0000256" key="2">
    <source>
        <dbReference type="ARBA" id="ARBA00022737"/>
    </source>
</evidence>
<feature type="compositionally biased region" description="Basic and acidic residues" evidence="3">
    <location>
        <begin position="192"/>
        <end position="202"/>
    </location>
</feature>
<feature type="compositionally biased region" description="Polar residues" evidence="3">
    <location>
        <begin position="257"/>
        <end position="267"/>
    </location>
</feature>
<feature type="compositionally biased region" description="Low complexity" evidence="3">
    <location>
        <begin position="203"/>
        <end position="230"/>
    </location>
</feature>
<feature type="compositionally biased region" description="Low complexity" evidence="3">
    <location>
        <begin position="594"/>
        <end position="610"/>
    </location>
</feature>
<keyword evidence="2" id="KW-0677">Repeat</keyword>
<feature type="compositionally biased region" description="Low complexity" evidence="3">
    <location>
        <begin position="328"/>
        <end position="353"/>
    </location>
</feature>
<feature type="region of interest" description="Disordered" evidence="3">
    <location>
        <begin position="311"/>
        <end position="355"/>
    </location>
</feature>
<evidence type="ECO:0000313" key="4">
    <source>
        <dbReference type="EMBL" id="KAK8878552.1"/>
    </source>
</evidence>
<feature type="region of interest" description="Disordered" evidence="3">
    <location>
        <begin position="780"/>
        <end position="800"/>
    </location>
</feature>
<feature type="compositionally biased region" description="Low complexity" evidence="3">
    <location>
        <begin position="378"/>
        <end position="392"/>
    </location>
</feature>
<protein>
    <recommendedName>
        <fullName evidence="6">WD40 repeat-containing protein</fullName>
    </recommendedName>
</protein>
<feature type="compositionally biased region" description="Polar residues" evidence="3">
    <location>
        <begin position="314"/>
        <end position="327"/>
    </location>
</feature>
<evidence type="ECO:0000256" key="1">
    <source>
        <dbReference type="ARBA" id="ARBA00022574"/>
    </source>
</evidence>
<feature type="compositionally biased region" description="Acidic residues" evidence="3">
    <location>
        <begin position="239"/>
        <end position="249"/>
    </location>
</feature>
<reference evidence="4 5" key="1">
    <citation type="submission" date="2024-04" db="EMBL/GenBank/DDBJ databases">
        <title>Tritrichomonas musculus Genome.</title>
        <authorList>
            <person name="Alves-Ferreira E."/>
            <person name="Grigg M."/>
            <person name="Lorenzi H."/>
            <person name="Galac M."/>
        </authorList>
    </citation>
    <scope>NUCLEOTIDE SEQUENCE [LARGE SCALE GENOMIC DNA]</scope>
    <source>
        <strain evidence="4 5">EAF2021</strain>
    </source>
</reference>
<feature type="region of interest" description="Disordered" evidence="3">
    <location>
        <begin position="378"/>
        <end position="452"/>
    </location>
</feature>
<evidence type="ECO:0000313" key="5">
    <source>
        <dbReference type="Proteomes" id="UP001470230"/>
    </source>
</evidence>
<feature type="compositionally biased region" description="Polar residues" evidence="3">
    <location>
        <begin position="393"/>
        <end position="409"/>
    </location>
</feature>
<name>A0ABR2JLJ1_9EUKA</name>
<comment type="caution">
    <text evidence="4">The sequence shown here is derived from an EMBL/GenBank/DDBJ whole genome shotgun (WGS) entry which is preliminary data.</text>
</comment>
<evidence type="ECO:0008006" key="6">
    <source>
        <dbReference type="Google" id="ProtNLM"/>
    </source>
</evidence>
<feature type="region of interest" description="Disordered" evidence="3">
    <location>
        <begin position="466"/>
        <end position="491"/>
    </location>
</feature>
<dbReference type="Pfam" id="PF00400">
    <property type="entry name" value="WD40"/>
    <property type="match status" value="1"/>
</dbReference>
<organism evidence="4 5">
    <name type="scientific">Tritrichomonas musculus</name>
    <dbReference type="NCBI Taxonomy" id="1915356"/>
    <lineage>
        <taxon>Eukaryota</taxon>
        <taxon>Metamonada</taxon>
        <taxon>Parabasalia</taxon>
        <taxon>Tritrichomonadida</taxon>
        <taxon>Tritrichomonadidae</taxon>
        <taxon>Tritrichomonas</taxon>
    </lineage>
</organism>
<dbReference type="InterPro" id="IPR001680">
    <property type="entry name" value="WD40_rpt"/>
</dbReference>
<dbReference type="Proteomes" id="UP001470230">
    <property type="component" value="Unassembled WGS sequence"/>
</dbReference>
<dbReference type="PROSITE" id="PS00678">
    <property type="entry name" value="WD_REPEATS_1"/>
    <property type="match status" value="1"/>
</dbReference>
<dbReference type="InterPro" id="IPR036322">
    <property type="entry name" value="WD40_repeat_dom_sf"/>
</dbReference>
<dbReference type="InterPro" id="IPR019775">
    <property type="entry name" value="WD40_repeat_CS"/>
</dbReference>
<dbReference type="SMART" id="SM00320">
    <property type="entry name" value="WD40"/>
    <property type="match status" value="2"/>
</dbReference>
<feature type="compositionally biased region" description="Polar residues" evidence="3">
    <location>
        <begin position="425"/>
        <end position="441"/>
    </location>
</feature>
<proteinExistence type="predicted"/>
<dbReference type="EMBL" id="JAPFFF010000011">
    <property type="protein sequence ID" value="KAK8878552.1"/>
    <property type="molecule type" value="Genomic_DNA"/>
</dbReference>
<feature type="region of interest" description="Disordered" evidence="3">
    <location>
        <begin position="164"/>
        <end position="298"/>
    </location>
</feature>
<dbReference type="Gene3D" id="2.130.10.10">
    <property type="entry name" value="YVTN repeat-like/Quinoprotein amine dehydrogenase"/>
    <property type="match status" value="1"/>
</dbReference>
<feature type="compositionally biased region" description="Low complexity" evidence="3">
    <location>
        <begin position="618"/>
        <end position="633"/>
    </location>
</feature>
<gene>
    <name evidence="4" type="ORF">M9Y10_005332</name>
</gene>
<keyword evidence="1" id="KW-0853">WD repeat</keyword>
<dbReference type="InterPro" id="IPR015943">
    <property type="entry name" value="WD40/YVTN_repeat-like_dom_sf"/>
</dbReference>
<accession>A0ABR2JLJ1</accession>
<evidence type="ECO:0000256" key="3">
    <source>
        <dbReference type="SAM" id="MobiDB-lite"/>
    </source>
</evidence>
<sequence>MNKDKGARYYPGTDEEKILMDAMEKYKLAPLRSEERKQIREDTSRLLIEKGFKRWDPITVRTWFRNNLNNAKNPIAGNENEINQFSSIEPQRSPMIQNVPMMYPFVPTQPMMAPMPQQYIPAQPQQFMQPSTFYAPTPFYTPQVVQQIASQPRQFFQQSQQPLPNRYIPEQPRRQQQPTIPSHSMEQSFTEQEQRLHEKPLLEDQQSLQQLSKQPSQEQKQFDKQTNQQQMPNQPETSETFEEEEEEEKISEQLSEIQNTIEPQITKEQSKPEQQPPLVDKQSTNFDNINPNSSDFFTTNSNFFNDYSSKTFDENSSSTRANNESQNSVTKPFSSFASSSSKSKNDDSSTNSKSKVKFKLDDKDNMYNFFNDNDYHFKNSSSDNNSSPTSSNKEQQSLFNTEENSTQQASSSLFKPKSPSPTPTNFKFKSQTSSESQQGSDSEFGAISESSSNLFKSNESSASAYDDMLNSWNDDRESSEEELPEVPVIGDDINNDDYDTIKYDTYQKIQLCNRILRSTEHKFDNENEDNRRLNFQKEIEKKFVALTDILSKKLGISRIFSFDKTATEIKFSDSPSLKRQISRTTKLYNDAELSDTSSSSSSQISKNQISRTNNNGLDFSSSSVSRDQSGKDSPAPAMKPMPSIRIPKSFSCPKCIDPELKDFYYGRYKEGSRKVDEYDFIESSIMMVFNPKFLFNQNIFEKEDENLSCEFAMTVFSNESNAHILTFRDIRVNTGFFLPVTSMTYNIYKSDYGNELNIYVCGDKRIKEFTLFEINEENNINTNPYESSDKEEEEEENKNEWNLSNKKMTLENTDTFYIGDDFIQTSVIKIWNNQLVLGYGKYVLFWDIKQGKNANSPRRPNSTTTLRTSMNINTAKRSGISLQNVSWAKGKEPNKSKIVIDEMPQISCLQVIHQMNTENEELCSFLAVASSEYPVIYIYNEQHQNISRLISHTMGISSLCSYHKELISGSNDMSAKLWDIDRGVTRICLTYHNDNITAITCGFFKGKFIVFTGGEDNVVKAWSIDDKKSLFEIRLDGKFVPNQIVFLNDKNNDSAILKIVSYYSVDNENSDDLNLATSTFHKCQVLSYDF</sequence>
<dbReference type="SUPFAM" id="SSF50978">
    <property type="entry name" value="WD40 repeat-like"/>
    <property type="match status" value="1"/>
</dbReference>
<keyword evidence="5" id="KW-1185">Reference proteome</keyword>
<feature type="compositionally biased region" description="Polar residues" evidence="3">
    <location>
        <begin position="174"/>
        <end position="191"/>
    </location>
</feature>